<dbReference type="RefSeq" id="WP_053224515.1">
    <property type="nucleotide sequence ID" value="NZ_JSVA01000017.1"/>
</dbReference>
<dbReference type="EMBL" id="JSVA01000017">
    <property type="protein sequence ID" value="KOF01992.1"/>
    <property type="molecule type" value="Genomic_DNA"/>
</dbReference>
<keyword evidence="9" id="KW-0342">GTP-binding</keyword>
<evidence type="ECO:0000256" key="7">
    <source>
        <dbReference type="ARBA" id="ARBA00023004"/>
    </source>
</evidence>
<dbReference type="GO" id="GO:0005525">
    <property type="term" value="F:GTP binding"/>
    <property type="evidence" value="ECO:0007669"/>
    <property type="project" value="UniProtKB-KW"/>
</dbReference>
<protein>
    <recommendedName>
        <fullName evidence="2">GTP 3',8-cyclase</fullName>
        <ecNumber evidence="2">4.1.99.22</ecNumber>
    </recommendedName>
</protein>
<comment type="caution">
    <text evidence="14">The sequence shown here is derived from an EMBL/GenBank/DDBJ whole genome shotgun (WGS) entry which is preliminary data.</text>
</comment>
<evidence type="ECO:0000256" key="9">
    <source>
        <dbReference type="ARBA" id="ARBA00023134"/>
    </source>
</evidence>
<dbReference type="SMART" id="SM00729">
    <property type="entry name" value="Elp3"/>
    <property type="match status" value="1"/>
</dbReference>
<dbReference type="SUPFAM" id="SSF102114">
    <property type="entry name" value="Radical SAM enzymes"/>
    <property type="match status" value="1"/>
</dbReference>
<comment type="catalytic activity">
    <reaction evidence="12">
        <text>GTP + AH2 + S-adenosyl-L-methionine = (8S)-3',8-cyclo-7,8-dihydroguanosine 5'-triphosphate + 5'-deoxyadenosine + L-methionine + A + H(+)</text>
        <dbReference type="Rhea" id="RHEA:49576"/>
        <dbReference type="ChEBI" id="CHEBI:13193"/>
        <dbReference type="ChEBI" id="CHEBI:15378"/>
        <dbReference type="ChEBI" id="CHEBI:17319"/>
        <dbReference type="ChEBI" id="CHEBI:17499"/>
        <dbReference type="ChEBI" id="CHEBI:37565"/>
        <dbReference type="ChEBI" id="CHEBI:57844"/>
        <dbReference type="ChEBI" id="CHEBI:59789"/>
        <dbReference type="ChEBI" id="CHEBI:131766"/>
        <dbReference type="EC" id="4.1.99.22"/>
    </reaction>
</comment>
<dbReference type="PROSITE" id="PS51918">
    <property type="entry name" value="RADICAL_SAM"/>
    <property type="match status" value="1"/>
</dbReference>
<dbReference type="Pfam" id="PF04055">
    <property type="entry name" value="Radical_SAM"/>
    <property type="match status" value="1"/>
</dbReference>
<dbReference type="Proteomes" id="UP000036908">
    <property type="component" value="Unassembled WGS sequence"/>
</dbReference>
<dbReference type="PANTHER" id="PTHR22960:SF0">
    <property type="entry name" value="MOLYBDENUM COFACTOR BIOSYNTHESIS PROTEIN 1"/>
    <property type="match status" value="1"/>
</dbReference>
<evidence type="ECO:0000256" key="5">
    <source>
        <dbReference type="ARBA" id="ARBA00022723"/>
    </source>
</evidence>
<dbReference type="GO" id="GO:0061799">
    <property type="term" value="F:cyclic pyranopterin monophosphate synthase activity"/>
    <property type="evidence" value="ECO:0007669"/>
    <property type="project" value="TreeGrafter"/>
</dbReference>
<keyword evidence="8" id="KW-0411">Iron-sulfur</keyword>
<evidence type="ECO:0000256" key="3">
    <source>
        <dbReference type="ARBA" id="ARBA00022485"/>
    </source>
</evidence>
<reference evidence="15" key="1">
    <citation type="submission" date="2014-11" db="EMBL/GenBank/DDBJ databases">
        <title>Genome sequencing of Roseivirga sp. D-25.</title>
        <authorList>
            <person name="Selvaratnam C."/>
            <person name="Thevarajoo S."/>
            <person name="Goh K.M."/>
            <person name="Eee R."/>
            <person name="Chan K.-G."/>
            <person name="Chong C.S."/>
        </authorList>
    </citation>
    <scope>NUCLEOTIDE SEQUENCE [LARGE SCALE GENOMIC DNA]</scope>
    <source>
        <strain evidence="15">D-25</strain>
    </source>
</reference>
<dbReference type="Gene3D" id="3.20.20.70">
    <property type="entry name" value="Aldolase class I"/>
    <property type="match status" value="1"/>
</dbReference>
<accession>A0A0L8AI97</accession>
<dbReference type="Pfam" id="PF06463">
    <property type="entry name" value="Mob_synth_C"/>
    <property type="match status" value="1"/>
</dbReference>
<dbReference type="GO" id="GO:0046872">
    <property type="term" value="F:metal ion binding"/>
    <property type="evidence" value="ECO:0007669"/>
    <property type="project" value="UniProtKB-KW"/>
</dbReference>
<feature type="domain" description="Radical SAM core" evidence="13">
    <location>
        <begin position="5"/>
        <end position="226"/>
    </location>
</feature>
<dbReference type="InterPro" id="IPR040064">
    <property type="entry name" value="MoaA-like"/>
</dbReference>
<dbReference type="SFLD" id="SFLDG01386">
    <property type="entry name" value="main_SPASM_domain-containing"/>
    <property type="match status" value="1"/>
</dbReference>
<name>A0A0L8AI97_9BACT</name>
<dbReference type="SFLD" id="SFLDG01067">
    <property type="entry name" value="SPASM/twitch_domain_containing"/>
    <property type="match status" value="1"/>
</dbReference>
<dbReference type="GO" id="GO:0051539">
    <property type="term" value="F:4 iron, 4 sulfur cluster binding"/>
    <property type="evidence" value="ECO:0007669"/>
    <property type="project" value="UniProtKB-KW"/>
</dbReference>
<evidence type="ECO:0000259" key="13">
    <source>
        <dbReference type="PROSITE" id="PS51918"/>
    </source>
</evidence>
<dbReference type="AlphaFoldDB" id="A0A0L8AI97"/>
<dbReference type="EC" id="4.1.99.22" evidence="2"/>
<keyword evidence="11" id="KW-0456">Lyase</keyword>
<evidence type="ECO:0000313" key="14">
    <source>
        <dbReference type="EMBL" id="KOF01992.1"/>
    </source>
</evidence>
<dbReference type="OrthoDB" id="9763993at2"/>
<evidence type="ECO:0000256" key="8">
    <source>
        <dbReference type="ARBA" id="ARBA00023014"/>
    </source>
</evidence>
<gene>
    <name evidence="14" type="ORF">OB69_14780</name>
</gene>
<evidence type="ECO:0000256" key="12">
    <source>
        <dbReference type="ARBA" id="ARBA00048697"/>
    </source>
</evidence>
<dbReference type="SFLD" id="SFLDS00029">
    <property type="entry name" value="Radical_SAM"/>
    <property type="match status" value="1"/>
</dbReference>
<dbReference type="CDD" id="cd01335">
    <property type="entry name" value="Radical_SAM"/>
    <property type="match status" value="1"/>
</dbReference>
<dbReference type="GO" id="GO:0061798">
    <property type="term" value="F:GTP 3',8'-cyclase activity"/>
    <property type="evidence" value="ECO:0007669"/>
    <property type="project" value="UniProtKB-EC"/>
</dbReference>
<comment type="cofactor">
    <cofactor evidence="1">
        <name>[4Fe-4S] cluster</name>
        <dbReference type="ChEBI" id="CHEBI:49883"/>
    </cofactor>
</comment>
<proteinExistence type="predicted"/>
<keyword evidence="4" id="KW-0949">S-adenosyl-L-methionine</keyword>
<dbReference type="InterPro" id="IPR007197">
    <property type="entry name" value="rSAM"/>
</dbReference>
<keyword evidence="3" id="KW-0004">4Fe-4S</keyword>
<dbReference type="PATRIC" id="fig|1566026.4.peg.1269"/>
<keyword evidence="6" id="KW-0547">Nucleotide-binding</keyword>
<evidence type="ECO:0000313" key="15">
    <source>
        <dbReference type="Proteomes" id="UP000036908"/>
    </source>
</evidence>
<dbReference type="InterPro" id="IPR013785">
    <property type="entry name" value="Aldolase_TIM"/>
</dbReference>
<evidence type="ECO:0000256" key="2">
    <source>
        <dbReference type="ARBA" id="ARBA00012167"/>
    </source>
</evidence>
<organism evidence="14 15">
    <name type="scientific">Roseivirga seohaensis subsp. aquiponti</name>
    <dbReference type="NCBI Taxonomy" id="1566026"/>
    <lineage>
        <taxon>Bacteria</taxon>
        <taxon>Pseudomonadati</taxon>
        <taxon>Bacteroidota</taxon>
        <taxon>Cytophagia</taxon>
        <taxon>Cytophagales</taxon>
        <taxon>Roseivirgaceae</taxon>
        <taxon>Roseivirga</taxon>
    </lineage>
</organism>
<dbReference type="InterPro" id="IPR058240">
    <property type="entry name" value="rSAM_sf"/>
</dbReference>
<dbReference type="NCBIfam" id="TIGR02666">
    <property type="entry name" value="moaA"/>
    <property type="match status" value="1"/>
</dbReference>
<dbReference type="PROSITE" id="PS01305">
    <property type="entry name" value="MOAA_NIFB_PQQE"/>
    <property type="match status" value="1"/>
</dbReference>
<keyword evidence="10" id="KW-0501">Molybdenum cofactor biosynthesis</keyword>
<evidence type="ECO:0000256" key="10">
    <source>
        <dbReference type="ARBA" id="ARBA00023150"/>
    </source>
</evidence>
<dbReference type="InterPro" id="IPR000385">
    <property type="entry name" value="MoaA_NifB_PqqE_Fe-S-bd_CS"/>
</dbReference>
<keyword evidence="15" id="KW-1185">Reference proteome</keyword>
<evidence type="ECO:0000256" key="4">
    <source>
        <dbReference type="ARBA" id="ARBA00022691"/>
    </source>
</evidence>
<evidence type="ECO:0000256" key="6">
    <source>
        <dbReference type="ARBA" id="ARBA00022741"/>
    </source>
</evidence>
<evidence type="ECO:0000256" key="1">
    <source>
        <dbReference type="ARBA" id="ARBA00001966"/>
    </source>
</evidence>
<dbReference type="UniPathway" id="UPA00344"/>
<dbReference type="PANTHER" id="PTHR22960">
    <property type="entry name" value="MOLYBDOPTERIN COFACTOR SYNTHESIS PROTEIN A"/>
    <property type="match status" value="1"/>
</dbReference>
<dbReference type="InterPro" id="IPR013483">
    <property type="entry name" value="MoaA"/>
</dbReference>
<sequence>MLYDNHGRQLRYLRLGVTERCNLRCFYCMPEEGLNFSHRSQILSFEEMERLTRILAEMGINKVRITGGEPFVRKNIMELIENISTIEGVDSVNITTNGTSLIEHLPKLKAIGIDAINLSLDCLDKERFLKITRRDEFDQVMDSFQALMDSGITTKINMVVMEEHNLEDIIPMCELTLQHKVSVRFIEEMPFNGGGKKFTPITWNARQILAHIQGHYPNVEKLTDAESSTSLNYQLPNAKGSFGIIPAYTRTICHSCDRIRLTPKGELKTCLYDGGSFSFRDFMRAGATDEEIRNQFRTLFSNRAKDGFEAQQKSSNPFESMATIGG</sequence>
<dbReference type="InterPro" id="IPR006638">
    <property type="entry name" value="Elp3/MiaA/NifB-like_rSAM"/>
</dbReference>
<dbReference type="SFLD" id="SFLDG01383">
    <property type="entry name" value="cyclic_pyranopterin_phosphate"/>
    <property type="match status" value="1"/>
</dbReference>
<dbReference type="CDD" id="cd21117">
    <property type="entry name" value="Twitch_MoaA"/>
    <property type="match status" value="1"/>
</dbReference>
<keyword evidence="7" id="KW-0408">Iron</keyword>
<evidence type="ECO:0000256" key="11">
    <source>
        <dbReference type="ARBA" id="ARBA00023239"/>
    </source>
</evidence>
<keyword evidence="5" id="KW-0479">Metal-binding</keyword>
<dbReference type="GO" id="GO:0006777">
    <property type="term" value="P:Mo-molybdopterin cofactor biosynthetic process"/>
    <property type="evidence" value="ECO:0007669"/>
    <property type="project" value="UniProtKB-KW"/>
</dbReference>
<dbReference type="InterPro" id="IPR010505">
    <property type="entry name" value="MoaA_twitch"/>
</dbReference>
<dbReference type="InterPro" id="IPR050105">
    <property type="entry name" value="MoCo_biosynth_MoaA/MoaC"/>
</dbReference>